<dbReference type="RefSeq" id="WP_067212172.1">
    <property type="nucleotide sequence ID" value="NZ_CP014616.1"/>
</dbReference>
<dbReference type="Proteomes" id="UP001549104">
    <property type="component" value="Unassembled WGS sequence"/>
</dbReference>
<dbReference type="PRINTS" id="PR00080">
    <property type="entry name" value="SDRFAMILY"/>
</dbReference>
<keyword evidence="4" id="KW-1185">Reference proteome</keyword>
<reference evidence="3 4" key="1">
    <citation type="submission" date="2024-06" db="EMBL/GenBank/DDBJ databases">
        <title>Sorghum-associated microbial communities from plants grown in Nebraska, USA.</title>
        <authorList>
            <person name="Schachtman D."/>
        </authorList>
    </citation>
    <scope>NUCLEOTIDE SEQUENCE [LARGE SCALE GENOMIC DNA]</scope>
    <source>
        <strain evidence="3 4">1288</strain>
    </source>
</reference>
<evidence type="ECO:0000256" key="2">
    <source>
        <dbReference type="ARBA" id="ARBA00023002"/>
    </source>
</evidence>
<comment type="caution">
    <text evidence="3">The sequence shown here is derived from an EMBL/GenBank/DDBJ whole genome shotgun (WGS) entry which is preliminary data.</text>
</comment>
<dbReference type="PRINTS" id="PR00081">
    <property type="entry name" value="GDHRDH"/>
</dbReference>
<name>A0ABV2K6S9_SPOPS</name>
<dbReference type="PANTHER" id="PTHR24321:SF8">
    <property type="entry name" value="ESTRADIOL 17-BETA-DEHYDROGENASE 8-RELATED"/>
    <property type="match status" value="1"/>
</dbReference>
<dbReference type="PROSITE" id="PS00061">
    <property type="entry name" value="ADH_SHORT"/>
    <property type="match status" value="1"/>
</dbReference>
<sequence length="245" mass="26200">MGRLQDKVAFVTGGASGMGEMMVKMFTAEGATVIAADINEAALEEKWGNNEKVMTVKLNVTSDEEWKAAVEKVVAKLEKIDILINNAGISTEKGMNEITIEDWRRLSDINSFGPFLGMKHVLPYMKEATKGSIVNISSYTALIGMGLNPYSASKGAVRAISRAAAADFGQFGVRVNTIFPGIIETPMTKGLESSKDVVTALVRMTPLARLGKPEDVANAVLFLASDEAAYITGAELVIDGGYSAR</sequence>
<dbReference type="Gene3D" id="3.40.50.720">
    <property type="entry name" value="NAD(P)-binding Rossmann-like Domain"/>
    <property type="match status" value="1"/>
</dbReference>
<proteinExistence type="inferred from homology"/>
<dbReference type="InterPro" id="IPR020904">
    <property type="entry name" value="Sc_DH/Rdtase_CS"/>
</dbReference>
<organism evidence="3 4">
    <name type="scientific">Sporosarcina psychrophila</name>
    <name type="common">Bacillus psychrophilus</name>
    <dbReference type="NCBI Taxonomy" id="1476"/>
    <lineage>
        <taxon>Bacteria</taxon>
        <taxon>Bacillati</taxon>
        <taxon>Bacillota</taxon>
        <taxon>Bacilli</taxon>
        <taxon>Bacillales</taxon>
        <taxon>Caryophanaceae</taxon>
        <taxon>Sporosarcina</taxon>
    </lineage>
</organism>
<dbReference type="InterPro" id="IPR036291">
    <property type="entry name" value="NAD(P)-bd_dom_sf"/>
</dbReference>
<dbReference type="InterPro" id="IPR002347">
    <property type="entry name" value="SDR_fam"/>
</dbReference>
<evidence type="ECO:0000256" key="1">
    <source>
        <dbReference type="ARBA" id="ARBA00006484"/>
    </source>
</evidence>
<dbReference type="NCBIfam" id="NF005559">
    <property type="entry name" value="PRK07231.1"/>
    <property type="match status" value="1"/>
</dbReference>
<accession>A0ABV2K6S9</accession>
<comment type="similarity">
    <text evidence="1">Belongs to the short-chain dehydrogenases/reductases (SDR) family.</text>
</comment>
<keyword evidence="2" id="KW-0560">Oxidoreductase</keyword>
<protein>
    <submittedName>
        <fullName evidence="3">NAD(P)-dependent dehydrogenase (Short-subunit alcohol dehydrogenase family)</fullName>
    </submittedName>
</protein>
<dbReference type="SUPFAM" id="SSF51735">
    <property type="entry name" value="NAD(P)-binding Rossmann-fold domains"/>
    <property type="match status" value="1"/>
</dbReference>
<gene>
    <name evidence="3" type="ORF">ABIC55_000812</name>
</gene>
<dbReference type="PANTHER" id="PTHR24321">
    <property type="entry name" value="DEHYDROGENASES, SHORT CHAIN"/>
    <property type="match status" value="1"/>
</dbReference>
<dbReference type="EMBL" id="JBEPME010000001">
    <property type="protein sequence ID" value="MET3655728.1"/>
    <property type="molecule type" value="Genomic_DNA"/>
</dbReference>
<evidence type="ECO:0000313" key="3">
    <source>
        <dbReference type="EMBL" id="MET3655728.1"/>
    </source>
</evidence>
<dbReference type="Pfam" id="PF13561">
    <property type="entry name" value="adh_short_C2"/>
    <property type="match status" value="1"/>
</dbReference>
<evidence type="ECO:0000313" key="4">
    <source>
        <dbReference type="Proteomes" id="UP001549104"/>
    </source>
</evidence>